<dbReference type="InterPro" id="IPR029032">
    <property type="entry name" value="AhpD-like"/>
</dbReference>
<gene>
    <name evidence="2" type="ORF">ACFPQ4_02715</name>
</gene>
<dbReference type="PANTHER" id="PTHR33570">
    <property type="entry name" value="4-CARBOXYMUCONOLACTONE DECARBOXYLASE FAMILY PROTEIN"/>
    <property type="match status" value="1"/>
</dbReference>
<sequence length="252" mass="28082">MMDRIEKSKEKYNQLFGNGVPKSYATDPDLQDILSHFIFGEVFYQGNLDDKQRELITLVVLATNQTLPQLRAHIHAALNIGLTPIEIKEAIYQCAPYLGFPKTLNAINEVNEVFISKNIALPLKSQKQVDDNIRFDKGFAVQEEIFGDVISKTRESAPSNQKHIQDYLSAFCFGDFYTRGGLDLKTRELLTFCILSALGGAEGQVKAHVQGNVNVGNDKETLIAAITQCLPYMGFPRALNALACINEIIPEN</sequence>
<dbReference type="InterPro" id="IPR003779">
    <property type="entry name" value="CMD-like"/>
</dbReference>
<dbReference type="PANTHER" id="PTHR33570:SF2">
    <property type="entry name" value="CARBOXYMUCONOLACTONE DECARBOXYLASE-LIKE DOMAIN-CONTAINING PROTEIN"/>
    <property type="match status" value="1"/>
</dbReference>
<feature type="domain" description="Carboxymuconolactone decarboxylase-like" evidence="1">
    <location>
        <begin position="28"/>
        <end position="110"/>
    </location>
</feature>
<name>A0ABW0QXP2_9BACL</name>
<organism evidence="2 3">
    <name type="scientific">Cohnella yongneupensis</name>
    <dbReference type="NCBI Taxonomy" id="425006"/>
    <lineage>
        <taxon>Bacteria</taxon>
        <taxon>Bacillati</taxon>
        <taxon>Bacillota</taxon>
        <taxon>Bacilli</taxon>
        <taxon>Bacillales</taxon>
        <taxon>Paenibacillaceae</taxon>
        <taxon>Cohnella</taxon>
    </lineage>
</organism>
<reference evidence="3" key="1">
    <citation type="journal article" date="2019" name="Int. J. Syst. Evol. Microbiol.">
        <title>The Global Catalogue of Microorganisms (GCM) 10K type strain sequencing project: providing services to taxonomists for standard genome sequencing and annotation.</title>
        <authorList>
            <consortium name="The Broad Institute Genomics Platform"/>
            <consortium name="The Broad Institute Genome Sequencing Center for Infectious Disease"/>
            <person name="Wu L."/>
            <person name="Ma J."/>
        </authorList>
    </citation>
    <scope>NUCLEOTIDE SEQUENCE [LARGE SCALE GENOMIC DNA]</scope>
    <source>
        <strain evidence="3">CGMCC 1.18578</strain>
    </source>
</reference>
<protein>
    <submittedName>
        <fullName evidence="2">Carboxymuconolactone decarboxylase family protein</fullName>
    </submittedName>
</protein>
<dbReference type="RefSeq" id="WP_378110193.1">
    <property type="nucleotide sequence ID" value="NZ_JBHSNC010000010.1"/>
</dbReference>
<proteinExistence type="predicted"/>
<dbReference type="Gene3D" id="1.20.1290.10">
    <property type="entry name" value="AhpD-like"/>
    <property type="match status" value="1"/>
</dbReference>
<dbReference type="EMBL" id="JBHSNC010000010">
    <property type="protein sequence ID" value="MFC5528362.1"/>
    <property type="molecule type" value="Genomic_DNA"/>
</dbReference>
<evidence type="ECO:0000313" key="3">
    <source>
        <dbReference type="Proteomes" id="UP001596108"/>
    </source>
</evidence>
<evidence type="ECO:0000313" key="2">
    <source>
        <dbReference type="EMBL" id="MFC5528362.1"/>
    </source>
</evidence>
<comment type="caution">
    <text evidence="2">The sequence shown here is derived from an EMBL/GenBank/DDBJ whole genome shotgun (WGS) entry which is preliminary data.</text>
</comment>
<accession>A0ABW0QXP2</accession>
<dbReference type="SUPFAM" id="SSF69118">
    <property type="entry name" value="AhpD-like"/>
    <property type="match status" value="1"/>
</dbReference>
<dbReference type="InterPro" id="IPR052512">
    <property type="entry name" value="4CMD/NDH-1_regulator"/>
</dbReference>
<dbReference type="Proteomes" id="UP001596108">
    <property type="component" value="Unassembled WGS sequence"/>
</dbReference>
<evidence type="ECO:0000259" key="1">
    <source>
        <dbReference type="Pfam" id="PF02627"/>
    </source>
</evidence>
<dbReference type="Pfam" id="PF02627">
    <property type="entry name" value="CMD"/>
    <property type="match status" value="2"/>
</dbReference>
<keyword evidence="3" id="KW-1185">Reference proteome</keyword>
<feature type="domain" description="Carboxymuconolactone decarboxylase-like" evidence="1">
    <location>
        <begin position="164"/>
        <end position="246"/>
    </location>
</feature>